<protein>
    <submittedName>
        <fullName evidence="2">Uncharacterized protein</fullName>
    </submittedName>
</protein>
<organism evidence="2 3">
    <name type="scientific">Carnegiea gigantea</name>
    <dbReference type="NCBI Taxonomy" id="171969"/>
    <lineage>
        <taxon>Eukaryota</taxon>
        <taxon>Viridiplantae</taxon>
        <taxon>Streptophyta</taxon>
        <taxon>Embryophyta</taxon>
        <taxon>Tracheophyta</taxon>
        <taxon>Spermatophyta</taxon>
        <taxon>Magnoliopsida</taxon>
        <taxon>eudicotyledons</taxon>
        <taxon>Gunneridae</taxon>
        <taxon>Pentapetalae</taxon>
        <taxon>Caryophyllales</taxon>
        <taxon>Cactineae</taxon>
        <taxon>Cactaceae</taxon>
        <taxon>Cactoideae</taxon>
        <taxon>Echinocereeae</taxon>
        <taxon>Carnegiea</taxon>
    </lineage>
</organism>
<feature type="region of interest" description="Disordered" evidence="1">
    <location>
        <begin position="166"/>
        <end position="264"/>
    </location>
</feature>
<sequence length="350" mass="38649">MKNMMKCMLCGLRNGKLSRIPQNSLKYQNGGANFKRNFIIYLVNCFFNGPENRCCSKPILKFIKDVIQIASLDWGQFILDELITNVRHYKETSNDSGAPSLSPTLSLHKPDSEDQISGTALVADASVTVKKEDHHEDVVLDQPNNVMKKDDSIPLYSLRLGLSQSDSQSLTTSMLDPSTAGVSEDDDGGTSLRFPLRNTSQVNHELSTKKPAENKPKEGNEPSSKRGEVSKHNIKIKKSTLHQTSGSKQAPDSSKPKLTKEVLPEKDHEKCVGAVITPENLLLPACDPADKAKSELSQDELLISEYVFGKVEDVDDNEPLFDGCSDKEATKVFMATLKPGEEIEMNVINI</sequence>
<comment type="caution">
    <text evidence="2">The sequence shown here is derived from an EMBL/GenBank/DDBJ whole genome shotgun (WGS) entry which is preliminary data.</text>
</comment>
<feature type="compositionally biased region" description="Basic and acidic residues" evidence="1">
    <location>
        <begin position="254"/>
        <end position="264"/>
    </location>
</feature>
<gene>
    <name evidence="2" type="ORF">Cgig2_022630</name>
</gene>
<reference evidence="2" key="1">
    <citation type="submission" date="2022-04" db="EMBL/GenBank/DDBJ databases">
        <title>Carnegiea gigantea Genome sequencing and assembly v2.</title>
        <authorList>
            <person name="Copetti D."/>
            <person name="Sanderson M.J."/>
            <person name="Burquez A."/>
            <person name="Wojciechowski M.F."/>
        </authorList>
    </citation>
    <scope>NUCLEOTIDE SEQUENCE</scope>
    <source>
        <strain evidence="2">SGP5-SGP5p</strain>
        <tissue evidence="2">Aerial part</tissue>
    </source>
</reference>
<evidence type="ECO:0000313" key="3">
    <source>
        <dbReference type="Proteomes" id="UP001153076"/>
    </source>
</evidence>
<feature type="compositionally biased region" description="Low complexity" evidence="1">
    <location>
        <begin position="166"/>
        <end position="176"/>
    </location>
</feature>
<dbReference type="Proteomes" id="UP001153076">
    <property type="component" value="Unassembled WGS sequence"/>
</dbReference>
<proteinExistence type="predicted"/>
<name>A0A9Q1JNE5_9CARY</name>
<evidence type="ECO:0000256" key="1">
    <source>
        <dbReference type="SAM" id="MobiDB-lite"/>
    </source>
</evidence>
<feature type="region of interest" description="Disordered" evidence="1">
    <location>
        <begin position="91"/>
        <end position="113"/>
    </location>
</feature>
<dbReference type="OrthoDB" id="1001981at2759"/>
<dbReference type="AlphaFoldDB" id="A0A9Q1JNE5"/>
<evidence type="ECO:0000313" key="2">
    <source>
        <dbReference type="EMBL" id="KAJ8426948.1"/>
    </source>
</evidence>
<feature type="compositionally biased region" description="Basic and acidic residues" evidence="1">
    <location>
        <begin position="206"/>
        <end position="231"/>
    </location>
</feature>
<accession>A0A9Q1JNE5</accession>
<feature type="compositionally biased region" description="Polar residues" evidence="1">
    <location>
        <begin position="241"/>
        <end position="252"/>
    </location>
</feature>
<feature type="compositionally biased region" description="Polar residues" evidence="1">
    <location>
        <begin position="94"/>
        <end position="105"/>
    </location>
</feature>
<dbReference type="EMBL" id="JAKOGI010001213">
    <property type="protein sequence ID" value="KAJ8426948.1"/>
    <property type="molecule type" value="Genomic_DNA"/>
</dbReference>
<keyword evidence="3" id="KW-1185">Reference proteome</keyword>